<comment type="caution">
    <text evidence="1">The sequence shown here is derived from an EMBL/GenBank/DDBJ whole genome shotgun (WGS) entry which is preliminary data.</text>
</comment>
<proteinExistence type="predicted"/>
<keyword evidence="2" id="KW-1185">Reference proteome</keyword>
<accession>A0A2T1LRA4</accession>
<dbReference type="OrthoDB" id="415264at2"/>
<dbReference type="Proteomes" id="UP000239001">
    <property type="component" value="Unassembled WGS sequence"/>
</dbReference>
<dbReference type="EMBL" id="PXOH01000050">
    <property type="protein sequence ID" value="PSF31079.1"/>
    <property type="molecule type" value="Genomic_DNA"/>
</dbReference>
<organism evidence="1 2">
    <name type="scientific">Aphanothece hegewaldii CCALA 016</name>
    <dbReference type="NCBI Taxonomy" id="2107694"/>
    <lineage>
        <taxon>Bacteria</taxon>
        <taxon>Bacillati</taxon>
        <taxon>Cyanobacteriota</taxon>
        <taxon>Cyanophyceae</taxon>
        <taxon>Oscillatoriophycideae</taxon>
        <taxon>Chroococcales</taxon>
        <taxon>Aphanothecaceae</taxon>
        <taxon>Aphanothece</taxon>
    </lineage>
</organism>
<gene>
    <name evidence="1" type="ORF">C7H19_23425</name>
</gene>
<protein>
    <submittedName>
        <fullName evidence="1">Uncharacterized protein</fullName>
    </submittedName>
</protein>
<dbReference type="AlphaFoldDB" id="A0A2T1LRA4"/>
<reference evidence="1 2" key="1">
    <citation type="submission" date="2018-03" db="EMBL/GenBank/DDBJ databases">
        <title>The ancient ancestry and fast evolution of plastids.</title>
        <authorList>
            <person name="Moore K.R."/>
            <person name="Magnabosco C."/>
            <person name="Momper L."/>
            <person name="Gold D.A."/>
            <person name="Bosak T."/>
            <person name="Fournier G.P."/>
        </authorList>
    </citation>
    <scope>NUCLEOTIDE SEQUENCE [LARGE SCALE GENOMIC DNA]</scope>
    <source>
        <strain evidence="1 2">CCALA 016</strain>
    </source>
</reference>
<evidence type="ECO:0000313" key="2">
    <source>
        <dbReference type="Proteomes" id="UP000239001"/>
    </source>
</evidence>
<dbReference type="RefSeq" id="WP_106459331.1">
    <property type="nucleotide sequence ID" value="NZ_PXOH01000050.1"/>
</dbReference>
<name>A0A2T1LRA4_9CHRO</name>
<sequence length="194" mass="21528">MANNYGFGMTGASSVPLENYKGWETQKLDQIPGLKKVPFSKMPSALVPEIAGIARIDALWGTEEAKRYRTITGSYQQGFQVPCNENCAYLELDDIEGTGRTIRSEFEGKQWISGKYQKVNGGSGCLKMVNGGKEPTGRHPFGKAFKVSLEDTSQSDDTAQTALYFRIKVKCGATPYFLGPFPFLKVQRDGWIIY</sequence>
<evidence type="ECO:0000313" key="1">
    <source>
        <dbReference type="EMBL" id="PSF31079.1"/>
    </source>
</evidence>
<reference evidence="1 2" key="2">
    <citation type="submission" date="2018-03" db="EMBL/GenBank/DDBJ databases">
        <authorList>
            <person name="Keele B.F."/>
        </authorList>
    </citation>
    <scope>NUCLEOTIDE SEQUENCE [LARGE SCALE GENOMIC DNA]</scope>
    <source>
        <strain evidence="1 2">CCALA 016</strain>
    </source>
</reference>